<protein>
    <submittedName>
        <fullName evidence="2">Uncharacterized protein</fullName>
    </submittedName>
</protein>
<dbReference type="EMBL" id="JQBK01000029">
    <property type="protein sequence ID" value="KRN84527.1"/>
    <property type="molecule type" value="Genomic_DNA"/>
</dbReference>
<reference evidence="5" key="3">
    <citation type="submission" date="2016-11" db="EMBL/GenBank/DDBJ databases">
        <authorList>
            <person name="Papadimitriou K."/>
        </authorList>
    </citation>
    <scope>NUCLEOTIDE SEQUENCE [LARGE SCALE GENOMIC DNA]</scope>
    <source>
        <strain evidence="5">ACA-DC 1533</strain>
    </source>
</reference>
<evidence type="ECO:0000313" key="3">
    <source>
        <dbReference type="EMBL" id="SFV40319.1"/>
    </source>
</evidence>
<gene>
    <name evidence="2" type="ORF">IV43_GL001138</name>
    <name evidence="3" type="ORF">LAC1533_0899</name>
</gene>
<evidence type="ECO:0000313" key="4">
    <source>
        <dbReference type="Proteomes" id="UP000051491"/>
    </source>
</evidence>
<dbReference type="Proteomes" id="UP000190935">
    <property type="component" value="Chromosome I"/>
</dbReference>
<evidence type="ECO:0000313" key="5">
    <source>
        <dbReference type="Proteomes" id="UP000190935"/>
    </source>
</evidence>
<accession>A0A0R2K4J6</accession>
<dbReference type="Proteomes" id="UP000051491">
    <property type="component" value="Unassembled WGS sequence"/>
</dbReference>
<dbReference type="PATRIC" id="fig|89059.3.peg.1228"/>
<name>A0A0R2K4J6_9LACO</name>
<proteinExistence type="predicted"/>
<dbReference type="EMBL" id="LT630287">
    <property type="protein sequence ID" value="SFV40319.1"/>
    <property type="molecule type" value="Genomic_DNA"/>
</dbReference>
<dbReference type="GeneID" id="95348978"/>
<reference evidence="2 4" key="1">
    <citation type="journal article" date="2015" name="Genome Announc.">
        <title>Expanding the biotechnology potential of lactobacilli through comparative genomics of 213 strains and associated genera.</title>
        <authorList>
            <person name="Sun Z."/>
            <person name="Harris H.M."/>
            <person name="McCann A."/>
            <person name="Guo C."/>
            <person name="Argimon S."/>
            <person name="Zhang W."/>
            <person name="Yang X."/>
            <person name="Jeffery I.B."/>
            <person name="Cooney J.C."/>
            <person name="Kagawa T.F."/>
            <person name="Liu W."/>
            <person name="Song Y."/>
            <person name="Salvetti E."/>
            <person name="Wrobel A."/>
            <person name="Rasinkangas P."/>
            <person name="Parkhill J."/>
            <person name="Rea M.C."/>
            <person name="O'Sullivan O."/>
            <person name="Ritari J."/>
            <person name="Douillard F.P."/>
            <person name="Paul Ross R."/>
            <person name="Yang R."/>
            <person name="Briner A.E."/>
            <person name="Felis G.E."/>
            <person name="de Vos W.M."/>
            <person name="Barrangou R."/>
            <person name="Klaenhammer T.R."/>
            <person name="Caufield P.W."/>
            <person name="Cui Y."/>
            <person name="Zhang H."/>
            <person name="O'Toole P.W."/>
        </authorList>
    </citation>
    <scope>NUCLEOTIDE SEQUENCE [LARGE SCALE GENOMIC DNA]</scope>
    <source>
        <strain evidence="2 4">DSM 15353</strain>
    </source>
</reference>
<dbReference type="OrthoDB" id="2325343at2"/>
<dbReference type="RefSeq" id="WP_010498108.1">
    <property type="nucleotide sequence ID" value="NZ_JQBK01000029.1"/>
</dbReference>
<evidence type="ECO:0000313" key="2">
    <source>
        <dbReference type="EMBL" id="KRN84527.1"/>
    </source>
</evidence>
<feature type="compositionally biased region" description="Basic and acidic residues" evidence="1">
    <location>
        <begin position="113"/>
        <end position="131"/>
    </location>
</feature>
<sequence>MKKSFLIGFGVGVSVLAGAYVYWHRLTASQQDQLAVKLDDTFASGRDKAADIEGKAVDFAGSNVQAALSSLKDSTSKLKGHLDSARQNMADETDVMQDDIVIDHRSAFSKAKQTAEQEDLHPTEKLYPHKN</sequence>
<feature type="region of interest" description="Disordered" evidence="1">
    <location>
        <begin position="111"/>
        <end position="131"/>
    </location>
</feature>
<reference evidence="3" key="2">
    <citation type="submission" date="2016-11" db="EMBL/GenBank/DDBJ databases">
        <authorList>
            <person name="Jaros S."/>
            <person name="Januszkiewicz K."/>
            <person name="Wedrychowicz H."/>
        </authorList>
    </citation>
    <scope>NUCLEOTIDE SEQUENCE [LARGE SCALE GENOMIC DNA]</scope>
    <source>
        <strain evidence="3">ACA-DC 1533</strain>
    </source>
</reference>
<dbReference type="KEGG" id="laca:LAC1533_0899"/>
<dbReference type="AlphaFoldDB" id="A0A0R2K4J6"/>
<organism evidence="2 4">
    <name type="scientific">Ligilactobacillus acidipiscis</name>
    <dbReference type="NCBI Taxonomy" id="89059"/>
    <lineage>
        <taxon>Bacteria</taxon>
        <taxon>Bacillati</taxon>
        <taxon>Bacillota</taxon>
        <taxon>Bacilli</taxon>
        <taxon>Lactobacillales</taxon>
        <taxon>Lactobacillaceae</taxon>
        <taxon>Ligilactobacillus</taxon>
    </lineage>
</organism>
<evidence type="ECO:0000256" key="1">
    <source>
        <dbReference type="SAM" id="MobiDB-lite"/>
    </source>
</evidence>